<dbReference type="Pfam" id="PF05783">
    <property type="entry name" value="DLIC"/>
    <property type="match status" value="1"/>
</dbReference>
<evidence type="ECO:0000256" key="5">
    <source>
        <dbReference type="ARBA" id="ARBA00022701"/>
    </source>
</evidence>
<comment type="function">
    <text evidence="11">Acts as one of several non-catalytic accessory components of the cytoplasmic dynein 1 complex that are thought to be involved in linking dynein to cargos and to adapter proteins that regulate dynein function. Cytoplasmic dynein 1 acts as a motor for the intracellular retrograde motility of vesicles and organelles along microtubules. May play a role in binding dynein to membranous organelles or chromosomes.</text>
</comment>
<evidence type="ECO:0000256" key="9">
    <source>
        <dbReference type="ARBA" id="ARBA00023175"/>
    </source>
</evidence>
<dbReference type="InterPro" id="IPR022780">
    <property type="entry name" value="Dynein_light_int_chain"/>
</dbReference>
<evidence type="ECO:0000256" key="7">
    <source>
        <dbReference type="ARBA" id="ARBA00022840"/>
    </source>
</evidence>
<dbReference type="Gene3D" id="3.40.50.300">
    <property type="entry name" value="P-loop containing nucleotide triphosphate hydrolases"/>
    <property type="match status" value="1"/>
</dbReference>
<keyword evidence="3 11" id="KW-0813">Transport</keyword>
<evidence type="ECO:0000256" key="6">
    <source>
        <dbReference type="ARBA" id="ARBA00022741"/>
    </source>
</evidence>
<dbReference type="GO" id="GO:0005868">
    <property type="term" value="C:cytoplasmic dynein complex"/>
    <property type="evidence" value="ECO:0007669"/>
    <property type="project" value="UniProtKB-UniRule"/>
</dbReference>
<feature type="compositionally biased region" description="Basic and acidic residues" evidence="12">
    <location>
        <begin position="414"/>
        <end position="424"/>
    </location>
</feature>
<comment type="subunit">
    <text evidence="11">Homodimer. The cytoplasmic dynein 1 complex consists of two catalytic heavy chains (HCs) and a number of non-catalytic subunits presented by intermediate chains (ICs).</text>
</comment>
<name>A0A8C0YDN0_CYPCA</name>
<keyword evidence="4 11" id="KW-0963">Cytoplasm</keyword>
<dbReference type="SUPFAM" id="SSF52540">
    <property type="entry name" value="P-loop containing nucleoside triphosphate hydrolases"/>
    <property type="match status" value="1"/>
</dbReference>
<evidence type="ECO:0000256" key="2">
    <source>
        <dbReference type="ARBA" id="ARBA00006831"/>
    </source>
</evidence>
<comment type="similarity">
    <text evidence="2 11">Belongs to the dynein light intermediate chain family.</text>
</comment>
<dbReference type="InterPro" id="IPR027417">
    <property type="entry name" value="P-loop_NTPase"/>
</dbReference>
<keyword evidence="8 11" id="KW-0243">Dynein</keyword>
<dbReference type="GO" id="GO:0045504">
    <property type="term" value="F:dynein heavy chain binding"/>
    <property type="evidence" value="ECO:0007669"/>
    <property type="project" value="TreeGrafter"/>
</dbReference>
<evidence type="ECO:0000256" key="3">
    <source>
        <dbReference type="ARBA" id="ARBA00022448"/>
    </source>
</evidence>
<comment type="subcellular location">
    <subcellularLocation>
        <location evidence="1 11">Cytoplasm</location>
        <location evidence="1 11">Cytoskeleton</location>
    </subcellularLocation>
</comment>
<keyword evidence="9 11" id="KW-0505">Motor protein</keyword>
<evidence type="ECO:0000256" key="4">
    <source>
        <dbReference type="ARBA" id="ARBA00022490"/>
    </source>
</evidence>
<feature type="compositionally biased region" description="Polar residues" evidence="12">
    <location>
        <begin position="333"/>
        <end position="344"/>
    </location>
</feature>
<dbReference type="PANTHER" id="PTHR12688:SF2">
    <property type="entry name" value="CYTOPLASMIC DYNEIN 1 LIGHT INTERMEDIATE CHAIN 1"/>
    <property type="match status" value="1"/>
</dbReference>
<evidence type="ECO:0000256" key="8">
    <source>
        <dbReference type="ARBA" id="ARBA00023017"/>
    </source>
</evidence>
<dbReference type="Ensembl" id="ENSCCRT00000003678.2">
    <property type="protein sequence ID" value="ENSCCRP00000003329.2"/>
    <property type="gene ID" value="ENSCCRG00000002029.2"/>
</dbReference>
<evidence type="ECO:0000256" key="10">
    <source>
        <dbReference type="ARBA" id="ARBA00023212"/>
    </source>
</evidence>
<dbReference type="PANTHER" id="PTHR12688">
    <property type="entry name" value="DYNEIN LIGHT INTERMEDIATE CHAIN"/>
    <property type="match status" value="1"/>
</dbReference>
<sequence length="441" mass="49084">MYLNFILNYLLVGSGKTTLVAKLQGVEEYMKGRGLEYLYFSVHDDDIDDQARCNAWVLDGDLYHKGLQKFAISMDNLEDSLVLFVVDLSRPWLALDSLQKWGSVVRDFVDKLRVPPETMRELEHRLVKQFQEYVEPGSDLDAVPQRRNPESEEESVLLPLGDNTLTHNLGLPIVVVCTKCDAISTLEKEHDYKDEHLDFIQSHIRHFCLQYGAALLYTSMKENKNLDLLYKYLVHRLYGFPFNIPAQVVEKDSVFIPSGWDNEKKIAILHENFQTVKADDNFEDVIVKPPVRKFVHEKEVQAEDDQVFLLKLQSLLSKQPPVTAGRPVDPTNRAPTGSPRTTNRSAAANVANVMPMQSGGQTSEGVLANFFNSLLTKKAGSPGPGGQPTGGGSNTPGTVRKSGSKLGLTDVQAELDRIANKSDLDSSAPNATTPPAENDES</sequence>
<keyword evidence="10 11" id="KW-0206">Cytoskeleton</keyword>
<feature type="region of interest" description="Disordered" evidence="12">
    <location>
        <begin position="320"/>
        <end position="344"/>
    </location>
</feature>
<accession>A0A8C0YDN0</accession>
<dbReference type="GO" id="GO:0005813">
    <property type="term" value="C:centrosome"/>
    <property type="evidence" value="ECO:0007669"/>
    <property type="project" value="TreeGrafter"/>
</dbReference>
<evidence type="ECO:0000256" key="12">
    <source>
        <dbReference type="SAM" id="MobiDB-lite"/>
    </source>
</evidence>
<keyword evidence="6 11" id="KW-0547">Nucleotide-binding</keyword>
<reference evidence="13" key="2">
    <citation type="submission" date="2025-09" db="UniProtKB">
        <authorList>
            <consortium name="Ensembl"/>
        </authorList>
    </citation>
    <scope>IDENTIFICATION</scope>
</reference>
<proteinExistence type="inferred from homology"/>
<dbReference type="InterPro" id="IPR008467">
    <property type="entry name" value="Dynein1_light_intermed_chain"/>
</dbReference>
<dbReference type="AlphaFoldDB" id="A0A8C0YDN0"/>
<organism evidence="13 14">
    <name type="scientific">Cyprinus carpio carpio</name>
    <dbReference type="NCBI Taxonomy" id="630221"/>
    <lineage>
        <taxon>Eukaryota</taxon>
        <taxon>Metazoa</taxon>
        <taxon>Chordata</taxon>
        <taxon>Craniata</taxon>
        <taxon>Vertebrata</taxon>
        <taxon>Euteleostomi</taxon>
        <taxon>Actinopterygii</taxon>
        <taxon>Neopterygii</taxon>
        <taxon>Teleostei</taxon>
        <taxon>Ostariophysi</taxon>
        <taxon>Cypriniformes</taxon>
        <taxon>Cyprinidae</taxon>
        <taxon>Cyprininae</taxon>
        <taxon>Cyprinus</taxon>
    </lineage>
</organism>
<keyword evidence="14" id="KW-1185">Reference proteome</keyword>
<feature type="compositionally biased region" description="Polar residues" evidence="12">
    <location>
        <begin position="425"/>
        <end position="435"/>
    </location>
</feature>
<evidence type="ECO:0000313" key="14">
    <source>
        <dbReference type="Proteomes" id="UP001108240"/>
    </source>
</evidence>
<dbReference type="GO" id="GO:0000226">
    <property type="term" value="P:microtubule cytoskeleton organization"/>
    <property type="evidence" value="ECO:0007669"/>
    <property type="project" value="TreeGrafter"/>
</dbReference>
<dbReference type="GO" id="GO:0005524">
    <property type="term" value="F:ATP binding"/>
    <property type="evidence" value="ECO:0007669"/>
    <property type="project" value="UniProtKB-KW"/>
</dbReference>
<evidence type="ECO:0000256" key="1">
    <source>
        <dbReference type="ARBA" id="ARBA00004245"/>
    </source>
</evidence>
<evidence type="ECO:0000313" key="13">
    <source>
        <dbReference type="Ensembl" id="ENSCCRP00000003329.2"/>
    </source>
</evidence>
<dbReference type="Proteomes" id="UP001108240">
    <property type="component" value="Unplaced"/>
</dbReference>
<evidence type="ECO:0000256" key="11">
    <source>
        <dbReference type="RuleBase" id="RU366047"/>
    </source>
</evidence>
<keyword evidence="7 11" id="KW-0067">ATP-binding</keyword>
<reference evidence="13" key="1">
    <citation type="submission" date="2025-08" db="UniProtKB">
        <authorList>
            <consortium name="Ensembl"/>
        </authorList>
    </citation>
    <scope>IDENTIFICATION</scope>
</reference>
<dbReference type="GeneTree" id="ENSGT00390000008295"/>
<keyword evidence="5 11" id="KW-0493">Microtubule</keyword>
<feature type="compositionally biased region" description="Gly residues" evidence="12">
    <location>
        <begin position="382"/>
        <end position="394"/>
    </location>
</feature>
<dbReference type="GO" id="GO:0007018">
    <property type="term" value="P:microtubule-based movement"/>
    <property type="evidence" value="ECO:0007669"/>
    <property type="project" value="InterPro"/>
</dbReference>
<feature type="region of interest" description="Disordered" evidence="12">
    <location>
        <begin position="377"/>
        <end position="441"/>
    </location>
</feature>
<dbReference type="GO" id="GO:0005874">
    <property type="term" value="C:microtubule"/>
    <property type="evidence" value="ECO:0007669"/>
    <property type="project" value="UniProtKB-KW"/>
</dbReference>
<protein>
    <recommendedName>
        <fullName evidence="11">Dynein light intermediate chain</fullName>
    </recommendedName>
</protein>